<name>A0ABS4DC33_9CHLR</name>
<accession>A0ABS4DC33</accession>
<dbReference type="Proteomes" id="UP001193081">
    <property type="component" value="Unassembled WGS sequence"/>
</dbReference>
<dbReference type="EMBL" id="SIJK02000025">
    <property type="protein sequence ID" value="MBP1466859.1"/>
    <property type="molecule type" value="Genomic_DNA"/>
</dbReference>
<evidence type="ECO:0000313" key="1">
    <source>
        <dbReference type="EMBL" id="MBP1466859.1"/>
    </source>
</evidence>
<gene>
    <name evidence="1" type="ORF">EYB53_014185</name>
</gene>
<protein>
    <recommendedName>
        <fullName evidence="3">Transposase</fullName>
    </recommendedName>
</protein>
<sequence>MLDIDTFLTTVYVMVDDFCKQHPAPVAGRPGPAPSLSASEVITLGLFAQWGVFATERAFYRYACRRLRAAFPGLPHRSQFNRLLRHQADQICHLGHWLASELDAQTCAYETLDGFGVATRNSQRRSCGWLPGIANIGRCSRLGWYEGVHVITATTPSGAITGWGLAPASTKEQPFAETFLAARHTPHPRLPEVGAPARGYYVTDNGFMGHDLQQHWADDYGAHLVTPPHPNGKIHWPPALQTYIARLRQIVETVHEKLLHTFRLDRERPHDLTGIRTRMAAMVALHNTCMWLNQRLGRDRLAFADLIDW</sequence>
<evidence type="ECO:0000313" key="2">
    <source>
        <dbReference type="Proteomes" id="UP001193081"/>
    </source>
</evidence>
<evidence type="ECO:0008006" key="3">
    <source>
        <dbReference type="Google" id="ProtNLM"/>
    </source>
</evidence>
<keyword evidence="2" id="KW-1185">Reference proteome</keyword>
<comment type="caution">
    <text evidence="1">The sequence shown here is derived from an EMBL/GenBank/DDBJ whole genome shotgun (WGS) entry which is preliminary data.</text>
</comment>
<dbReference type="RefSeq" id="WP_135479023.1">
    <property type="nucleotide sequence ID" value="NZ_SIJK02000025.1"/>
</dbReference>
<proteinExistence type="predicted"/>
<reference evidence="1 2" key="1">
    <citation type="submission" date="2021-03" db="EMBL/GenBank/DDBJ databases">
        <authorList>
            <person name="Grouzdev D.S."/>
        </authorList>
    </citation>
    <scope>NUCLEOTIDE SEQUENCE [LARGE SCALE GENOMIC DNA]</scope>
    <source>
        <strain evidence="1 2">M50-1</strain>
    </source>
</reference>
<organism evidence="1 2">
    <name type="scientific">Candidatus Chloroploca mongolica</name>
    <dbReference type="NCBI Taxonomy" id="2528176"/>
    <lineage>
        <taxon>Bacteria</taxon>
        <taxon>Bacillati</taxon>
        <taxon>Chloroflexota</taxon>
        <taxon>Chloroflexia</taxon>
        <taxon>Chloroflexales</taxon>
        <taxon>Chloroflexineae</taxon>
        <taxon>Oscillochloridaceae</taxon>
        <taxon>Candidatus Chloroploca</taxon>
    </lineage>
</organism>